<evidence type="ECO:0000313" key="3">
    <source>
        <dbReference type="Proteomes" id="UP000027850"/>
    </source>
</evidence>
<keyword evidence="1" id="KW-0732">Signal</keyword>
<accession>A0AB34LD86</accession>
<organism evidence="2 3">
    <name type="scientific">Parabacteroides distasonis str. 3776 D15 i</name>
    <dbReference type="NCBI Taxonomy" id="1339342"/>
    <lineage>
        <taxon>Bacteria</taxon>
        <taxon>Pseudomonadati</taxon>
        <taxon>Bacteroidota</taxon>
        <taxon>Bacteroidia</taxon>
        <taxon>Bacteroidales</taxon>
        <taxon>Tannerellaceae</taxon>
        <taxon>Parabacteroides</taxon>
    </lineage>
</organism>
<dbReference type="Proteomes" id="UP000027850">
    <property type="component" value="Unassembled WGS sequence"/>
</dbReference>
<dbReference type="AlphaFoldDB" id="A0AB34LD86"/>
<comment type="caution">
    <text evidence="2">The sequence shown here is derived from an EMBL/GenBank/DDBJ whole genome shotgun (WGS) entry which is preliminary data.</text>
</comment>
<proteinExistence type="predicted"/>
<reference evidence="2 3" key="1">
    <citation type="submission" date="2014-04" db="EMBL/GenBank/DDBJ databases">
        <authorList>
            <person name="Sears C."/>
            <person name="Carroll K."/>
            <person name="Sack B.R."/>
            <person name="Qadri F."/>
            <person name="Myers L.L."/>
            <person name="Chung G.-T."/>
            <person name="Escheverria P."/>
            <person name="Fraser C.M."/>
            <person name="Sadzewicz L."/>
            <person name="Shefchek K.A."/>
            <person name="Tallon L."/>
            <person name="Das S.P."/>
            <person name="Daugherty S."/>
            <person name="Mongodin E.F."/>
        </authorList>
    </citation>
    <scope>NUCLEOTIDE SEQUENCE [LARGE SCALE GENOMIC DNA]</scope>
    <source>
        <strain evidence="2 3">3776 D15 i</strain>
    </source>
</reference>
<name>A0AB34LD86_PARDI</name>
<gene>
    <name evidence="2" type="ORF">M091_4971</name>
</gene>
<dbReference type="Pfam" id="PF19603">
    <property type="entry name" value="DUF6108"/>
    <property type="match status" value="1"/>
</dbReference>
<protein>
    <recommendedName>
        <fullName evidence="4">DUF4252 domain-containing protein</fullName>
    </recommendedName>
</protein>
<evidence type="ECO:0008006" key="4">
    <source>
        <dbReference type="Google" id="ProtNLM"/>
    </source>
</evidence>
<feature type="signal peptide" evidence="1">
    <location>
        <begin position="1"/>
        <end position="18"/>
    </location>
</feature>
<evidence type="ECO:0000313" key="2">
    <source>
        <dbReference type="EMBL" id="KDS38360.1"/>
    </source>
</evidence>
<sequence length="148" mass="16858">MLWLLVAVFCLMPCGVSAAETQKDLKIQEVFQRYGKKRNVTMVELSNEMLETYGMTRYKSITIKDDPEALRFTRQCLEADQKGARKIKEVTDDGGVVSAYYQLKGVEADINRFVLFKVSKKGVITLVYIEGDLDSDDLITLLFTKKDL</sequence>
<dbReference type="InterPro" id="IPR046090">
    <property type="entry name" value="DUF6108"/>
</dbReference>
<feature type="chain" id="PRO_5044344152" description="DUF4252 domain-containing protein" evidence="1">
    <location>
        <begin position="19"/>
        <end position="148"/>
    </location>
</feature>
<evidence type="ECO:0000256" key="1">
    <source>
        <dbReference type="SAM" id="SignalP"/>
    </source>
</evidence>
<dbReference type="EMBL" id="JNHK01000074">
    <property type="protein sequence ID" value="KDS38360.1"/>
    <property type="molecule type" value="Genomic_DNA"/>
</dbReference>